<protein>
    <submittedName>
        <fullName evidence="1 2">Uncharacterized protein</fullName>
    </submittedName>
</protein>
<sequence>MHEVIDSYGDEIDQCDSKPILKITNQKFDDVATNDYLCPKNESLDANTKLDSEYGNPHHHHHHPHQSILDADVFDDNNDQLLMELNRIGINERWWNEKRAKNEQEKEMDKIVVDKFRTIKQNIKRGNTRSLLERFENLIFIILCESHIFWRSNHKMRKSRLSGGKKLQALLKASV</sequence>
<reference evidence="3" key="1">
    <citation type="journal article" date="2020" name="PLoS Negl. Trop. Dis.">
        <title>High-quality nuclear genome for Sarcoptes scabiei-A critical resource for a neglected parasite.</title>
        <authorList>
            <person name="Korhonen P.K."/>
            <person name="Gasser R.B."/>
            <person name="Ma G."/>
            <person name="Wang T."/>
            <person name="Stroehlein A.J."/>
            <person name="Young N.D."/>
            <person name="Ang C.S."/>
            <person name="Fernando D.D."/>
            <person name="Lu H.C."/>
            <person name="Taylor S."/>
            <person name="Reynolds S.L."/>
            <person name="Mofiz E."/>
            <person name="Najaraj S.H."/>
            <person name="Gowda H."/>
            <person name="Madugundu A."/>
            <person name="Renuse S."/>
            <person name="Holt D."/>
            <person name="Pandey A."/>
            <person name="Papenfuss A.T."/>
            <person name="Fischer K."/>
        </authorList>
    </citation>
    <scope>NUCLEOTIDE SEQUENCE [LARGE SCALE GENOMIC DNA]</scope>
</reference>
<accession>A0A834VA85</accession>
<name>A0A834VA85_SARSC</name>
<gene>
    <name evidence="1" type="ORF">SSS_35</name>
</gene>
<keyword evidence="3" id="KW-1185">Reference proteome</keyword>
<reference evidence="1" key="2">
    <citation type="submission" date="2020-01" db="EMBL/GenBank/DDBJ databases">
        <authorList>
            <person name="Korhonen P.K.K."/>
            <person name="Guangxu M.G."/>
            <person name="Wang T.W."/>
            <person name="Stroehlein A.J.S."/>
            <person name="Young N.D."/>
            <person name="Ang C.-S.A."/>
            <person name="Fernando D.W.F."/>
            <person name="Lu H.L."/>
            <person name="Taylor S.T."/>
            <person name="Ehtesham M.E.M."/>
            <person name="Najaraj S.H.N."/>
            <person name="Harsha G.H.G."/>
            <person name="Madugundu A.M."/>
            <person name="Renuse S.R."/>
            <person name="Holt D.H."/>
            <person name="Pandey A.P."/>
            <person name="Papenfuss A.P."/>
            <person name="Gasser R.B.G."/>
            <person name="Fischer K.F."/>
        </authorList>
    </citation>
    <scope>NUCLEOTIDE SEQUENCE</scope>
    <source>
        <strain evidence="1">SSS_KF_BRIS2020</strain>
    </source>
</reference>
<dbReference type="OrthoDB" id="6516202at2759"/>
<evidence type="ECO:0000313" key="1">
    <source>
        <dbReference type="EMBL" id="KAF7489226.1"/>
    </source>
</evidence>
<proteinExistence type="predicted"/>
<reference evidence="2" key="3">
    <citation type="submission" date="2022-06" db="UniProtKB">
        <authorList>
            <consortium name="EnsemblMetazoa"/>
        </authorList>
    </citation>
    <scope>IDENTIFICATION</scope>
</reference>
<dbReference type="EMBL" id="WVUK01000065">
    <property type="protein sequence ID" value="KAF7489226.1"/>
    <property type="molecule type" value="Genomic_DNA"/>
</dbReference>
<evidence type="ECO:0000313" key="2">
    <source>
        <dbReference type="EnsemblMetazoa" id="KAF7489226.1"/>
    </source>
</evidence>
<organism evidence="1">
    <name type="scientific">Sarcoptes scabiei</name>
    <name type="common">Itch mite</name>
    <name type="synonym">Acarus scabiei</name>
    <dbReference type="NCBI Taxonomy" id="52283"/>
    <lineage>
        <taxon>Eukaryota</taxon>
        <taxon>Metazoa</taxon>
        <taxon>Ecdysozoa</taxon>
        <taxon>Arthropoda</taxon>
        <taxon>Chelicerata</taxon>
        <taxon>Arachnida</taxon>
        <taxon>Acari</taxon>
        <taxon>Acariformes</taxon>
        <taxon>Sarcoptiformes</taxon>
        <taxon>Astigmata</taxon>
        <taxon>Psoroptidia</taxon>
        <taxon>Sarcoptoidea</taxon>
        <taxon>Sarcoptidae</taxon>
        <taxon>Sarcoptinae</taxon>
        <taxon>Sarcoptes</taxon>
    </lineage>
</organism>
<dbReference type="EnsemblMetazoa" id="SSS_35s_mrna">
    <property type="protein sequence ID" value="KAF7489226.1"/>
    <property type="gene ID" value="SSS_35"/>
</dbReference>
<evidence type="ECO:0000313" key="3">
    <source>
        <dbReference type="Proteomes" id="UP000070412"/>
    </source>
</evidence>
<dbReference type="AlphaFoldDB" id="A0A834VA85"/>
<dbReference type="Proteomes" id="UP000070412">
    <property type="component" value="Unassembled WGS sequence"/>
</dbReference>